<reference evidence="2 3" key="1">
    <citation type="submission" date="2019-05" db="EMBL/GenBank/DDBJ databases">
        <title>Another draft genome of Portunus trituberculatus and its Hox gene families provides insights of decapod evolution.</title>
        <authorList>
            <person name="Jeong J.-H."/>
            <person name="Song I."/>
            <person name="Kim S."/>
            <person name="Choi T."/>
            <person name="Kim D."/>
            <person name="Ryu S."/>
            <person name="Kim W."/>
        </authorList>
    </citation>
    <scope>NUCLEOTIDE SEQUENCE [LARGE SCALE GENOMIC DNA]</scope>
    <source>
        <tissue evidence="2">Muscle</tissue>
    </source>
</reference>
<keyword evidence="3" id="KW-1185">Reference proteome</keyword>
<accession>A0A5B7E2P9</accession>
<evidence type="ECO:0000313" key="2">
    <source>
        <dbReference type="EMBL" id="MPC28302.1"/>
    </source>
</evidence>
<dbReference type="AlphaFoldDB" id="A0A5B7E2P9"/>
<gene>
    <name evidence="2" type="ORF">E2C01_021503</name>
</gene>
<organism evidence="2 3">
    <name type="scientific">Portunus trituberculatus</name>
    <name type="common">Swimming crab</name>
    <name type="synonym">Neptunus trituberculatus</name>
    <dbReference type="NCBI Taxonomy" id="210409"/>
    <lineage>
        <taxon>Eukaryota</taxon>
        <taxon>Metazoa</taxon>
        <taxon>Ecdysozoa</taxon>
        <taxon>Arthropoda</taxon>
        <taxon>Crustacea</taxon>
        <taxon>Multicrustacea</taxon>
        <taxon>Malacostraca</taxon>
        <taxon>Eumalacostraca</taxon>
        <taxon>Eucarida</taxon>
        <taxon>Decapoda</taxon>
        <taxon>Pleocyemata</taxon>
        <taxon>Brachyura</taxon>
        <taxon>Eubrachyura</taxon>
        <taxon>Portunoidea</taxon>
        <taxon>Portunidae</taxon>
        <taxon>Portuninae</taxon>
        <taxon>Portunus</taxon>
    </lineage>
</organism>
<sequence length="103" mass="11621">MALLSLWLQLPSSPLPHPGEKEKSDHLTFSCRCTSAATQQPNRARRGTHHGDRHEGSEWFVSLPDMSHCGRPRSCWCCSGTCRRAASRQEQLQGLVVHVERDE</sequence>
<evidence type="ECO:0000256" key="1">
    <source>
        <dbReference type="SAM" id="MobiDB-lite"/>
    </source>
</evidence>
<dbReference type="Proteomes" id="UP000324222">
    <property type="component" value="Unassembled WGS sequence"/>
</dbReference>
<dbReference type="EMBL" id="VSRR010001890">
    <property type="protein sequence ID" value="MPC28302.1"/>
    <property type="molecule type" value="Genomic_DNA"/>
</dbReference>
<comment type="caution">
    <text evidence="2">The sequence shown here is derived from an EMBL/GenBank/DDBJ whole genome shotgun (WGS) entry which is preliminary data.</text>
</comment>
<evidence type="ECO:0000313" key="3">
    <source>
        <dbReference type="Proteomes" id="UP000324222"/>
    </source>
</evidence>
<feature type="region of interest" description="Disordered" evidence="1">
    <location>
        <begin position="35"/>
        <end position="55"/>
    </location>
</feature>
<name>A0A5B7E2P9_PORTR</name>
<proteinExistence type="predicted"/>
<protein>
    <submittedName>
        <fullName evidence="2">Uncharacterized protein</fullName>
    </submittedName>
</protein>